<reference evidence="3" key="1">
    <citation type="submission" date="2024-07" db="EMBL/GenBank/DDBJ databases">
        <title>Two chromosome-level genome assemblies of Korean endemic species Abeliophyllum distichum and Forsythia ovata (Oleaceae).</title>
        <authorList>
            <person name="Jang H."/>
        </authorList>
    </citation>
    <scope>NUCLEOTIDE SEQUENCE [LARGE SCALE GENOMIC DNA]</scope>
</reference>
<sequence>MEENVLPMMNLQQESLTTGGKSFSWPTEAEERKPRLQWKIRGPKIDMIGRQLGKQKPDMSLIFEESYQNDECNIVIDLPFQEDQPPNIQPLSIAPELDHENLFGIMFFVKNRSGRN</sequence>
<keyword evidence="3" id="KW-1185">Reference proteome</keyword>
<protein>
    <submittedName>
        <fullName evidence="2">Uncharacterized protein</fullName>
    </submittedName>
</protein>
<name>A0ABD1UY34_9LAMI</name>
<dbReference type="EMBL" id="JBFOLJ010000006">
    <property type="protein sequence ID" value="KAL2529385.1"/>
    <property type="molecule type" value="Genomic_DNA"/>
</dbReference>
<feature type="region of interest" description="Disordered" evidence="1">
    <location>
        <begin position="1"/>
        <end position="30"/>
    </location>
</feature>
<accession>A0ABD1UY34</accession>
<organism evidence="2 3">
    <name type="scientific">Forsythia ovata</name>
    <dbReference type="NCBI Taxonomy" id="205694"/>
    <lineage>
        <taxon>Eukaryota</taxon>
        <taxon>Viridiplantae</taxon>
        <taxon>Streptophyta</taxon>
        <taxon>Embryophyta</taxon>
        <taxon>Tracheophyta</taxon>
        <taxon>Spermatophyta</taxon>
        <taxon>Magnoliopsida</taxon>
        <taxon>eudicotyledons</taxon>
        <taxon>Gunneridae</taxon>
        <taxon>Pentapetalae</taxon>
        <taxon>asterids</taxon>
        <taxon>lamiids</taxon>
        <taxon>Lamiales</taxon>
        <taxon>Oleaceae</taxon>
        <taxon>Forsythieae</taxon>
        <taxon>Forsythia</taxon>
    </lineage>
</organism>
<dbReference type="AlphaFoldDB" id="A0ABD1UY34"/>
<feature type="compositionally biased region" description="Polar residues" evidence="1">
    <location>
        <begin position="10"/>
        <end position="25"/>
    </location>
</feature>
<evidence type="ECO:0000313" key="3">
    <source>
        <dbReference type="Proteomes" id="UP001604277"/>
    </source>
</evidence>
<gene>
    <name evidence="2" type="ORF">Fot_21986</name>
</gene>
<proteinExistence type="predicted"/>
<dbReference type="Proteomes" id="UP001604277">
    <property type="component" value="Unassembled WGS sequence"/>
</dbReference>
<comment type="caution">
    <text evidence="2">The sequence shown here is derived from an EMBL/GenBank/DDBJ whole genome shotgun (WGS) entry which is preliminary data.</text>
</comment>
<evidence type="ECO:0000313" key="2">
    <source>
        <dbReference type="EMBL" id="KAL2529385.1"/>
    </source>
</evidence>
<evidence type="ECO:0000256" key="1">
    <source>
        <dbReference type="SAM" id="MobiDB-lite"/>
    </source>
</evidence>